<dbReference type="GO" id="GO:0005886">
    <property type="term" value="C:plasma membrane"/>
    <property type="evidence" value="ECO:0007669"/>
    <property type="project" value="UniProtKB-SubCell"/>
</dbReference>
<dbReference type="Gene3D" id="1.10.287.80">
    <property type="entry name" value="ATP synthase, gamma subunit, helix hairpin domain"/>
    <property type="match status" value="1"/>
</dbReference>
<dbReference type="CDD" id="cd12151">
    <property type="entry name" value="F1-ATPase_gamma"/>
    <property type="match status" value="1"/>
</dbReference>
<organism evidence="12 13">
    <name type="scientific">Absicoccus porci</name>
    <dbReference type="NCBI Taxonomy" id="2486576"/>
    <lineage>
        <taxon>Bacteria</taxon>
        <taxon>Bacillati</taxon>
        <taxon>Bacillota</taxon>
        <taxon>Erysipelotrichia</taxon>
        <taxon>Erysipelotrichales</taxon>
        <taxon>Erysipelotrichaceae</taxon>
        <taxon>Absicoccus</taxon>
    </lineage>
</organism>
<comment type="subunit">
    <text evidence="10">F-type ATPases have 2 components, CF(1) - the catalytic core - and CF(0) - the membrane proton channel. CF(1) has five subunits: alpha(3), beta(3), gamma(1), delta(1), epsilon(1). CF(0) has three main subunits: a, b and c.</text>
</comment>
<comment type="similarity">
    <text evidence="3 10">Belongs to the ATPase gamma chain family.</text>
</comment>
<dbReference type="GO" id="GO:0045259">
    <property type="term" value="C:proton-transporting ATP synthase complex"/>
    <property type="evidence" value="ECO:0007669"/>
    <property type="project" value="UniProtKB-KW"/>
</dbReference>
<dbReference type="Pfam" id="PF00231">
    <property type="entry name" value="ATP-synt"/>
    <property type="match status" value="1"/>
</dbReference>
<name>A0A3N0HX37_9FIRM</name>
<dbReference type="PANTHER" id="PTHR11693:SF22">
    <property type="entry name" value="ATP SYNTHASE SUBUNIT GAMMA, MITOCHONDRIAL"/>
    <property type="match status" value="1"/>
</dbReference>
<dbReference type="Proteomes" id="UP000276568">
    <property type="component" value="Unassembled WGS sequence"/>
</dbReference>
<evidence type="ECO:0000256" key="1">
    <source>
        <dbReference type="ARBA" id="ARBA00003456"/>
    </source>
</evidence>
<dbReference type="PRINTS" id="PR00126">
    <property type="entry name" value="ATPASEGAMMA"/>
</dbReference>
<dbReference type="PROSITE" id="PS00153">
    <property type="entry name" value="ATPASE_GAMMA"/>
    <property type="match status" value="1"/>
</dbReference>
<evidence type="ECO:0000256" key="9">
    <source>
        <dbReference type="ARBA" id="ARBA00023310"/>
    </source>
</evidence>
<evidence type="ECO:0000256" key="8">
    <source>
        <dbReference type="ARBA" id="ARBA00023196"/>
    </source>
</evidence>
<evidence type="ECO:0000256" key="7">
    <source>
        <dbReference type="ARBA" id="ARBA00023136"/>
    </source>
</evidence>
<dbReference type="PANTHER" id="PTHR11693">
    <property type="entry name" value="ATP SYNTHASE GAMMA CHAIN"/>
    <property type="match status" value="1"/>
</dbReference>
<dbReference type="SUPFAM" id="SSF52943">
    <property type="entry name" value="ATP synthase (F1-ATPase), gamma subunit"/>
    <property type="match status" value="1"/>
</dbReference>
<protein>
    <recommendedName>
        <fullName evidence="10">ATP synthase gamma chain</fullName>
    </recommendedName>
    <alternativeName>
        <fullName evidence="10">ATP synthase F1 sector gamma subunit</fullName>
    </alternativeName>
    <alternativeName>
        <fullName evidence="10">F-ATPase gamma subunit</fullName>
    </alternativeName>
</protein>
<evidence type="ECO:0000256" key="4">
    <source>
        <dbReference type="ARBA" id="ARBA00022448"/>
    </source>
</evidence>
<dbReference type="NCBIfam" id="TIGR01146">
    <property type="entry name" value="ATPsyn_F1gamma"/>
    <property type="match status" value="1"/>
</dbReference>
<dbReference type="HAMAP" id="MF_00815">
    <property type="entry name" value="ATP_synth_gamma_bact"/>
    <property type="match status" value="1"/>
</dbReference>
<keyword evidence="7 10" id="KW-0472">Membrane</keyword>
<keyword evidence="5 10" id="KW-0375">Hydrogen ion transport</keyword>
<feature type="coiled-coil region" evidence="11">
    <location>
        <begin position="278"/>
        <end position="305"/>
    </location>
</feature>
<keyword evidence="9 10" id="KW-0066">ATP synthesis</keyword>
<evidence type="ECO:0000256" key="3">
    <source>
        <dbReference type="ARBA" id="ARBA00007681"/>
    </source>
</evidence>
<evidence type="ECO:0000256" key="11">
    <source>
        <dbReference type="SAM" id="Coils"/>
    </source>
</evidence>
<dbReference type="GO" id="GO:0042777">
    <property type="term" value="P:proton motive force-driven plasma membrane ATP synthesis"/>
    <property type="evidence" value="ECO:0007669"/>
    <property type="project" value="UniProtKB-UniRule"/>
</dbReference>
<evidence type="ECO:0000313" key="12">
    <source>
        <dbReference type="EMBL" id="RNM29335.1"/>
    </source>
</evidence>
<dbReference type="OrthoDB" id="9812769at2"/>
<comment type="subcellular location">
    <subcellularLocation>
        <location evidence="10">Cell membrane</location>
        <topology evidence="10">Peripheral membrane protein</topology>
    </subcellularLocation>
    <subcellularLocation>
        <location evidence="2">Membrane</location>
        <topology evidence="2">Peripheral membrane protein</topology>
    </subcellularLocation>
</comment>
<dbReference type="GO" id="GO:0005524">
    <property type="term" value="F:ATP binding"/>
    <property type="evidence" value="ECO:0007669"/>
    <property type="project" value="UniProtKB-UniRule"/>
</dbReference>
<dbReference type="EMBL" id="RJQC01000004">
    <property type="protein sequence ID" value="RNM29335.1"/>
    <property type="molecule type" value="Genomic_DNA"/>
</dbReference>
<dbReference type="Gene3D" id="3.40.1380.10">
    <property type="match status" value="1"/>
</dbReference>
<dbReference type="InterPro" id="IPR023632">
    <property type="entry name" value="ATP_synth_F1_gsu_CS"/>
</dbReference>
<comment type="function">
    <text evidence="1 10">Produces ATP from ADP in the presence of a proton gradient across the membrane. The gamma chain is believed to be important in regulating ATPase activity and the flow of protons through the CF(0) complex.</text>
</comment>
<reference evidence="12 13" key="1">
    <citation type="submission" date="2018-11" db="EMBL/GenBank/DDBJ databases">
        <title>Clostridium sp. nov., a member of the family Erysipelotrichaceae isolated from pig faeces.</title>
        <authorList>
            <person name="Chang Y.-H."/>
        </authorList>
    </citation>
    <scope>NUCLEOTIDE SEQUENCE [LARGE SCALE GENOMIC DNA]</scope>
    <source>
        <strain evidence="12 13">YH-panp20</strain>
    </source>
</reference>
<dbReference type="RefSeq" id="WP_128521021.1">
    <property type="nucleotide sequence ID" value="NZ_RJQC01000004.1"/>
</dbReference>
<sequence>MSAIREIKDRMTGIQSTMKITKAMYMISSTKMNKAKQSLANTEPYFYSLQKVMLTILQSMPDNFHHPYLDERKYINQDNQRRAVICVTGDKGLAGAYNHNVLKMTEQMLKGFKNYKLYMVGEVGRQYFMRRHIPIEENFLYTAQNPTLPKARSMASKMLDLFENKKIDELYIVYTRMESSTQFAPDIEQLLPFYRLNRDVEVDGEQNMSYELEPSPKVLLDTVIPDYLAGYLYSCLVESYAAEHFARMQAMDSANKNGEDLLAQLSLQYNRQRQAQITQEITEVAAGAKARKQQLEKKRRRATCK</sequence>
<evidence type="ECO:0000256" key="2">
    <source>
        <dbReference type="ARBA" id="ARBA00004170"/>
    </source>
</evidence>
<evidence type="ECO:0000313" key="13">
    <source>
        <dbReference type="Proteomes" id="UP000276568"/>
    </source>
</evidence>
<keyword evidence="6 10" id="KW-0406">Ion transport</keyword>
<keyword evidence="13" id="KW-1185">Reference proteome</keyword>
<keyword evidence="8 10" id="KW-0139">CF(1)</keyword>
<accession>A0A3N0HX37</accession>
<evidence type="ECO:0000256" key="10">
    <source>
        <dbReference type="HAMAP-Rule" id="MF_00815"/>
    </source>
</evidence>
<dbReference type="GO" id="GO:0046933">
    <property type="term" value="F:proton-transporting ATP synthase activity, rotational mechanism"/>
    <property type="evidence" value="ECO:0007669"/>
    <property type="project" value="UniProtKB-UniRule"/>
</dbReference>
<dbReference type="GO" id="GO:0016787">
    <property type="term" value="F:hydrolase activity"/>
    <property type="evidence" value="ECO:0007669"/>
    <property type="project" value="UniProtKB-KW"/>
</dbReference>
<keyword evidence="11" id="KW-0175">Coiled coil</keyword>
<proteinExistence type="inferred from homology"/>
<keyword evidence="12" id="KW-0378">Hydrolase</keyword>
<evidence type="ECO:0000256" key="6">
    <source>
        <dbReference type="ARBA" id="ARBA00023065"/>
    </source>
</evidence>
<dbReference type="AlphaFoldDB" id="A0A3N0HX37"/>
<keyword evidence="4 10" id="KW-0813">Transport</keyword>
<keyword evidence="10" id="KW-1003">Cell membrane</keyword>
<gene>
    <name evidence="10 12" type="primary">atpG</name>
    <name evidence="12" type="ORF">EDX97_10050</name>
</gene>
<evidence type="ECO:0000256" key="5">
    <source>
        <dbReference type="ARBA" id="ARBA00022781"/>
    </source>
</evidence>
<dbReference type="InterPro" id="IPR035968">
    <property type="entry name" value="ATP_synth_F1_ATPase_gsu"/>
</dbReference>
<comment type="caution">
    <text evidence="12">The sequence shown here is derived from an EMBL/GenBank/DDBJ whole genome shotgun (WGS) entry which is preliminary data.</text>
</comment>
<dbReference type="InterPro" id="IPR000131">
    <property type="entry name" value="ATP_synth_F1_gsu"/>
</dbReference>